<accession>A0A915MID7</accession>
<dbReference type="Gene3D" id="3.40.50.740">
    <property type="match status" value="1"/>
</dbReference>
<dbReference type="GO" id="GO:0051536">
    <property type="term" value="F:iron-sulfur cluster binding"/>
    <property type="evidence" value="ECO:0007669"/>
    <property type="project" value="InterPro"/>
</dbReference>
<dbReference type="Pfam" id="PF00384">
    <property type="entry name" value="Molybdopterin"/>
    <property type="match status" value="2"/>
</dbReference>
<comment type="cofactor">
    <cofactor evidence="2">
        <name>[2Fe-2S] cluster</name>
        <dbReference type="ChEBI" id="CHEBI:190135"/>
    </cofactor>
</comment>
<comment type="cofactor">
    <cofactor evidence="1">
        <name>[4Fe-4S] cluster</name>
        <dbReference type="ChEBI" id="CHEBI:49883"/>
    </cofactor>
</comment>
<evidence type="ECO:0000313" key="5">
    <source>
        <dbReference type="Proteomes" id="UP000887561"/>
    </source>
</evidence>
<dbReference type="InterPro" id="IPR015405">
    <property type="entry name" value="NDUFS1-like_C"/>
</dbReference>
<dbReference type="PANTHER" id="PTHR43105:SF13">
    <property type="entry name" value="NADH-UBIQUINONE OXIDOREDUCTASE 75 KDA SUBUNIT, MITOCHONDRIAL"/>
    <property type="match status" value="1"/>
</dbReference>
<organism evidence="5 6">
    <name type="scientific">Meloidogyne javanica</name>
    <name type="common">Root-knot nematode worm</name>
    <dbReference type="NCBI Taxonomy" id="6303"/>
    <lineage>
        <taxon>Eukaryota</taxon>
        <taxon>Metazoa</taxon>
        <taxon>Ecdysozoa</taxon>
        <taxon>Nematoda</taxon>
        <taxon>Chromadorea</taxon>
        <taxon>Rhabditida</taxon>
        <taxon>Tylenchina</taxon>
        <taxon>Tylenchomorpha</taxon>
        <taxon>Tylenchoidea</taxon>
        <taxon>Meloidogynidae</taxon>
        <taxon>Meloidogyninae</taxon>
        <taxon>Meloidogyne</taxon>
        <taxon>Meloidogyne incognita group</taxon>
    </lineage>
</organism>
<name>A0A915MID7_MELJA</name>
<keyword evidence="5" id="KW-1185">Reference proteome</keyword>
<dbReference type="InterPro" id="IPR006656">
    <property type="entry name" value="Mopterin_OxRdtase"/>
</dbReference>
<feature type="domain" description="NADH-ubiquinone oxidoreductase 75 kDa subunit mitochondrial-like" evidence="4">
    <location>
        <begin position="169"/>
        <end position="223"/>
    </location>
</feature>
<dbReference type="SUPFAM" id="SSF53706">
    <property type="entry name" value="Formate dehydrogenase/DMSO reductase, domains 1-3"/>
    <property type="match status" value="1"/>
</dbReference>
<protein>
    <submittedName>
        <fullName evidence="6">Molybdopterin oxidoreductase domain-containing protein</fullName>
    </submittedName>
</protein>
<feature type="domain" description="Molybdopterin oxidoreductase" evidence="3">
    <location>
        <begin position="1"/>
        <end position="76"/>
    </location>
</feature>
<dbReference type="Proteomes" id="UP000887561">
    <property type="component" value="Unplaced"/>
</dbReference>
<proteinExistence type="predicted"/>
<evidence type="ECO:0000256" key="2">
    <source>
        <dbReference type="ARBA" id="ARBA00034078"/>
    </source>
</evidence>
<sequence>MEIGVIGSNVDLTYEYHYLGSNSSILDDLIDGKTAFSKKLLAAQNPLIIVGSQALEGNGTDMLHCKLQQLAQIIQNKLLERHHGDSGAEIADIILPGAAYTEKEATWVNTEGRPQRGYPAVTPPGDARVDWKIIRALSEVAGKKLPYDTITEIRQRLSEVAPHLSRYGQVEEANFFRQAFTLSNEETAKTTHPPKSLEPKQQSLPDFWLTNSITRASPTMVQCVKASKEYAIQPHTDPLRLKCLSA</sequence>
<evidence type="ECO:0000259" key="3">
    <source>
        <dbReference type="Pfam" id="PF00384"/>
    </source>
</evidence>
<reference evidence="6" key="1">
    <citation type="submission" date="2022-11" db="UniProtKB">
        <authorList>
            <consortium name="WormBaseParasite"/>
        </authorList>
    </citation>
    <scope>IDENTIFICATION</scope>
</reference>
<evidence type="ECO:0000256" key="1">
    <source>
        <dbReference type="ARBA" id="ARBA00001966"/>
    </source>
</evidence>
<dbReference type="InterPro" id="IPR050123">
    <property type="entry name" value="Prok_molybdopt-oxidoreductase"/>
</dbReference>
<dbReference type="PANTHER" id="PTHR43105">
    <property type="entry name" value="RESPIRATORY NITRATE REDUCTASE"/>
    <property type="match status" value="1"/>
</dbReference>
<dbReference type="GO" id="GO:0016651">
    <property type="term" value="F:oxidoreductase activity, acting on NAD(P)H"/>
    <property type="evidence" value="ECO:0007669"/>
    <property type="project" value="InterPro"/>
</dbReference>
<dbReference type="WBParaSite" id="scaffold3676_cov291.g6951">
    <property type="protein sequence ID" value="scaffold3676_cov291.g6951"/>
    <property type="gene ID" value="scaffold3676_cov291.g6951"/>
</dbReference>
<dbReference type="GO" id="GO:0016020">
    <property type="term" value="C:membrane"/>
    <property type="evidence" value="ECO:0007669"/>
    <property type="project" value="TreeGrafter"/>
</dbReference>
<feature type="domain" description="Molybdopterin oxidoreductase" evidence="3">
    <location>
        <begin position="81"/>
        <end position="140"/>
    </location>
</feature>
<evidence type="ECO:0000313" key="6">
    <source>
        <dbReference type="WBParaSite" id="scaffold3676_cov291.g6951"/>
    </source>
</evidence>
<dbReference type="Pfam" id="PF09326">
    <property type="entry name" value="NADH_dhqG_C"/>
    <property type="match status" value="1"/>
</dbReference>
<evidence type="ECO:0000259" key="4">
    <source>
        <dbReference type="Pfam" id="PF09326"/>
    </source>
</evidence>
<dbReference type="AlphaFoldDB" id="A0A915MID7"/>